<dbReference type="CDD" id="cd00009">
    <property type="entry name" value="AAA"/>
    <property type="match status" value="1"/>
</dbReference>
<evidence type="ECO:0000256" key="3">
    <source>
        <dbReference type="ARBA" id="ARBA00023015"/>
    </source>
</evidence>
<dbReference type="Pfam" id="PF00158">
    <property type="entry name" value="Sigma54_activat"/>
    <property type="match status" value="1"/>
</dbReference>
<dbReference type="PROSITE" id="PS00676">
    <property type="entry name" value="SIGMA54_INTERACT_2"/>
    <property type="match status" value="1"/>
</dbReference>
<keyword evidence="4" id="KW-0238">DNA-binding</keyword>
<dbReference type="InterPro" id="IPR025662">
    <property type="entry name" value="Sigma_54_int_dom_ATP-bd_1"/>
</dbReference>
<dbReference type="InterPro" id="IPR035965">
    <property type="entry name" value="PAS-like_dom_sf"/>
</dbReference>
<dbReference type="InterPro" id="IPR027417">
    <property type="entry name" value="P-loop_NTPase"/>
</dbReference>
<dbReference type="InterPro" id="IPR013767">
    <property type="entry name" value="PAS_fold"/>
</dbReference>
<evidence type="ECO:0000256" key="1">
    <source>
        <dbReference type="ARBA" id="ARBA00022741"/>
    </source>
</evidence>
<dbReference type="CDD" id="cd00130">
    <property type="entry name" value="PAS"/>
    <property type="match status" value="2"/>
</dbReference>
<dbReference type="SUPFAM" id="SSF55785">
    <property type="entry name" value="PYP-like sensor domain (PAS domain)"/>
    <property type="match status" value="2"/>
</dbReference>
<dbReference type="InterPro" id="IPR009057">
    <property type="entry name" value="Homeodomain-like_sf"/>
</dbReference>
<evidence type="ECO:0000256" key="6">
    <source>
        <dbReference type="SAM" id="Coils"/>
    </source>
</evidence>
<dbReference type="PROSITE" id="PS00688">
    <property type="entry name" value="SIGMA54_INTERACT_3"/>
    <property type="match status" value="1"/>
</dbReference>
<dbReference type="Gene3D" id="3.30.450.20">
    <property type="entry name" value="PAS domain"/>
    <property type="match status" value="2"/>
</dbReference>
<dbReference type="Gene3D" id="3.40.50.300">
    <property type="entry name" value="P-loop containing nucleotide triphosphate hydrolases"/>
    <property type="match status" value="1"/>
</dbReference>
<evidence type="ECO:0000256" key="5">
    <source>
        <dbReference type="ARBA" id="ARBA00023163"/>
    </source>
</evidence>
<dbReference type="Proteomes" id="UP000648239">
    <property type="component" value="Unassembled WGS sequence"/>
</dbReference>
<dbReference type="InterPro" id="IPR013656">
    <property type="entry name" value="PAS_4"/>
</dbReference>
<dbReference type="Gene3D" id="1.10.10.60">
    <property type="entry name" value="Homeodomain-like"/>
    <property type="match status" value="1"/>
</dbReference>
<feature type="domain" description="Sigma-54 factor interaction" evidence="8">
    <location>
        <begin position="274"/>
        <end position="507"/>
    </location>
</feature>
<dbReference type="InterPro" id="IPR025944">
    <property type="entry name" value="Sigma_54_int_dom_CS"/>
</dbReference>
<keyword evidence="5" id="KW-0804">Transcription</keyword>
<comment type="caution">
    <text evidence="10">The sequence shown here is derived from an EMBL/GenBank/DDBJ whole genome shotgun (WGS) entry which is preliminary data.</text>
</comment>
<dbReference type="InterPro" id="IPR058031">
    <property type="entry name" value="AAA_lid_NorR"/>
</dbReference>
<dbReference type="PANTHER" id="PTHR32071">
    <property type="entry name" value="TRANSCRIPTIONAL REGULATORY PROTEIN"/>
    <property type="match status" value="1"/>
</dbReference>
<dbReference type="AlphaFoldDB" id="A0A8J7CLK2"/>
<dbReference type="PROSITE" id="PS00675">
    <property type="entry name" value="SIGMA54_INTERACT_1"/>
    <property type="match status" value="1"/>
</dbReference>
<dbReference type="FunFam" id="3.40.50.300:FF:000006">
    <property type="entry name" value="DNA-binding transcriptional regulator NtrC"/>
    <property type="match status" value="1"/>
</dbReference>
<evidence type="ECO:0000256" key="7">
    <source>
        <dbReference type="SAM" id="MobiDB-lite"/>
    </source>
</evidence>
<proteinExistence type="predicted"/>
<keyword evidence="2" id="KW-0067">ATP-binding</keyword>
<keyword evidence="1" id="KW-0547">Nucleotide-binding</keyword>
<dbReference type="GO" id="GO:0005524">
    <property type="term" value="F:ATP binding"/>
    <property type="evidence" value="ECO:0007669"/>
    <property type="project" value="UniProtKB-KW"/>
</dbReference>
<evidence type="ECO:0000313" key="10">
    <source>
        <dbReference type="EMBL" id="MBD3868203.1"/>
    </source>
</evidence>
<dbReference type="Pfam" id="PF02954">
    <property type="entry name" value="HTH_8"/>
    <property type="match status" value="1"/>
</dbReference>
<dbReference type="PROSITE" id="PS50045">
    <property type="entry name" value="SIGMA54_INTERACT_4"/>
    <property type="match status" value="1"/>
</dbReference>
<evidence type="ECO:0000259" key="8">
    <source>
        <dbReference type="PROSITE" id="PS50045"/>
    </source>
</evidence>
<dbReference type="NCBIfam" id="TIGR00229">
    <property type="entry name" value="sensory_box"/>
    <property type="match status" value="1"/>
</dbReference>
<keyword evidence="3" id="KW-0805">Transcription regulation</keyword>
<evidence type="ECO:0000256" key="2">
    <source>
        <dbReference type="ARBA" id="ARBA00022840"/>
    </source>
</evidence>
<evidence type="ECO:0000256" key="4">
    <source>
        <dbReference type="ARBA" id="ARBA00023125"/>
    </source>
</evidence>
<name>A0A8J7CLK2_9BACT</name>
<dbReference type="Pfam" id="PF00989">
    <property type="entry name" value="PAS"/>
    <property type="match status" value="1"/>
</dbReference>
<dbReference type="Pfam" id="PF08448">
    <property type="entry name" value="PAS_4"/>
    <property type="match status" value="1"/>
</dbReference>
<dbReference type="InterPro" id="IPR002197">
    <property type="entry name" value="HTH_Fis"/>
</dbReference>
<reference evidence="10 11" key="1">
    <citation type="submission" date="2020-08" db="EMBL/GenBank/DDBJ databases">
        <title>Acidobacteriota in marine sediments use diverse sulfur dissimilation pathways.</title>
        <authorList>
            <person name="Wasmund K."/>
        </authorList>
    </citation>
    <scope>NUCLEOTIDE SEQUENCE [LARGE SCALE GENOMIC DNA]</scope>
    <source>
        <strain evidence="10">MAG AM4</strain>
    </source>
</reference>
<dbReference type="SMART" id="SM00382">
    <property type="entry name" value="AAA"/>
    <property type="match status" value="1"/>
</dbReference>
<feature type="domain" description="PAS" evidence="9">
    <location>
        <begin position="11"/>
        <end position="45"/>
    </location>
</feature>
<dbReference type="Gene3D" id="1.10.8.60">
    <property type="match status" value="1"/>
</dbReference>
<accession>A0A8J7CLK2</accession>
<gene>
    <name evidence="10" type="ORF">IFK94_08755</name>
</gene>
<dbReference type="InterPro" id="IPR003593">
    <property type="entry name" value="AAA+_ATPase"/>
</dbReference>
<feature type="coiled-coil region" evidence="6">
    <location>
        <begin position="122"/>
        <end position="152"/>
    </location>
</feature>
<dbReference type="SUPFAM" id="SSF52540">
    <property type="entry name" value="P-loop containing nucleoside triphosphate hydrolases"/>
    <property type="match status" value="1"/>
</dbReference>
<dbReference type="GO" id="GO:0043565">
    <property type="term" value="F:sequence-specific DNA binding"/>
    <property type="evidence" value="ECO:0007669"/>
    <property type="project" value="InterPro"/>
</dbReference>
<dbReference type="InterPro" id="IPR000014">
    <property type="entry name" value="PAS"/>
</dbReference>
<dbReference type="PROSITE" id="PS50112">
    <property type="entry name" value="PAS"/>
    <property type="match status" value="2"/>
</dbReference>
<dbReference type="InterPro" id="IPR025943">
    <property type="entry name" value="Sigma_54_int_dom_ATP-bd_2"/>
</dbReference>
<dbReference type="EMBL" id="JACXWD010000025">
    <property type="protein sequence ID" value="MBD3868203.1"/>
    <property type="molecule type" value="Genomic_DNA"/>
</dbReference>
<keyword evidence="6" id="KW-0175">Coiled coil</keyword>
<dbReference type="Pfam" id="PF25601">
    <property type="entry name" value="AAA_lid_14"/>
    <property type="match status" value="1"/>
</dbReference>
<evidence type="ECO:0000259" key="9">
    <source>
        <dbReference type="PROSITE" id="PS50112"/>
    </source>
</evidence>
<sequence>MSKQLIQPELILDHILDGLVMLDTEGRILWANPVFRQMVGRAPDEDLSNLKCCDMGLGSFCELHCPAKNQEAGEGCASAVHFNVQIEPEGGKGVPGTYCFVTSPVRDPEGNLMGYMENFRGMDQVREVIMDLKEVNEAIEAERRKTEDLVDSLADGVFSVDRDLRIRKFSKNMEKMLGVPESEALGRECRNVLRGTLCDTDCPLLWSRENGSPVTGCRERLLSRDGRPVEVSITTGMLKNEPDFEGGMFGVVTDYSEVEILRTRLEGHSAFENMIGESKAMQTLFHQIEGVAPTEATVLILGDSGTGKELVALALHRLSSRSRAPFVSVNCAALVDELLESELFGHVKGAFTGAVKDRRGRFEQAAGGTLFLDEVGDTSASLQAKLLRAIQEKTIEPVGSSVTRQVDVRIIAATNKDLEKEVAEGRFREDLFYRLNVIPVHLPALRERKEDIPLLVNHFIRKFRDIHFKGKEETFTGISERALALMMEYHWPGNVRELEHAVEYAMISSDQGRIERAFLPLPLRKMAPPAPASAGSAEPVENLDAEEQEHRQVEKALERNHWNIGRTAVDLAVSRTTLWRQMKRLGIQKS</sequence>
<dbReference type="SUPFAM" id="SSF46689">
    <property type="entry name" value="Homeodomain-like"/>
    <property type="match status" value="1"/>
</dbReference>
<dbReference type="GO" id="GO:0006355">
    <property type="term" value="P:regulation of DNA-templated transcription"/>
    <property type="evidence" value="ECO:0007669"/>
    <property type="project" value="InterPro"/>
</dbReference>
<organism evidence="10 11">
    <name type="scientific">Candidatus Polarisedimenticola svalbardensis</name>
    <dbReference type="NCBI Taxonomy" id="2886004"/>
    <lineage>
        <taxon>Bacteria</taxon>
        <taxon>Pseudomonadati</taxon>
        <taxon>Acidobacteriota</taxon>
        <taxon>Candidatus Polarisedimenticolia</taxon>
        <taxon>Candidatus Polarisedimenticolales</taxon>
        <taxon>Candidatus Polarisedimenticolaceae</taxon>
        <taxon>Candidatus Polarisedimenticola</taxon>
    </lineage>
</organism>
<protein>
    <submittedName>
        <fullName evidence="10">Sigma 54-interacting transcriptional regulator</fullName>
    </submittedName>
</protein>
<feature type="domain" description="PAS" evidence="9">
    <location>
        <begin position="142"/>
        <end position="187"/>
    </location>
</feature>
<feature type="region of interest" description="Disordered" evidence="7">
    <location>
        <begin position="529"/>
        <end position="552"/>
    </location>
</feature>
<dbReference type="InterPro" id="IPR002078">
    <property type="entry name" value="Sigma_54_int"/>
</dbReference>
<dbReference type="SMART" id="SM00091">
    <property type="entry name" value="PAS"/>
    <property type="match status" value="2"/>
</dbReference>
<dbReference type="PRINTS" id="PR01590">
    <property type="entry name" value="HTHFIS"/>
</dbReference>
<evidence type="ECO:0000313" key="11">
    <source>
        <dbReference type="Proteomes" id="UP000648239"/>
    </source>
</evidence>